<evidence type="ECO:0000256" key="2">
    <source>
        <dbReference type="ARBA" id="ARBA00022679"/>
    </source>
</evidence>
<dbReference type="InParanoid" id="A0A2V0PBL1"/>
<accession>A0A2V0PBL1</accession>
<evidence type="ECO:0000313" key="9">
    <source>
        <dbReference type="EMBL" id="GBF97248.1"/>
    </source>
</evidence>
<proteinExistence type="predicted"/>
<dbReference type="InterPro" id="IPR002048">
    <property type="entry name" value="EF_hand_dom"/>
</dbReference>
<dbReference type="Gene3D" id="1.10.238.10">
    <property type="entry name" value="EF-hand"/>
    <property type="match status" value="2"/>
</dbReference>
<dbReference type="InterPro" id="IPR000719">
    <property type="entry name" value="Prot_kinase_dom"/>
</dbReference>
<evidence type="ECO:0000256" key="3">
    <source>
        <dbReference type="ARBA" id="ARBA00022741"/>
    </source>
</evidence>
<dbReference type="PROSITE" id="PS00018">
    <property type="entry name" value="EF_HAND_1"/>
    <property type="match status" value="1"/>
</dbReference>
<keyword evidence="5" id="KW-0106">Calcium</keyword>
<dbReference type="InterPro" id="IPR050205">
    <property type="entry name" value="CDPK_Ser/Thr_kinases"/>
</dbReference>
<dbReference type="InterPro" id="IPR011992">
    <property type="entry name" value="EF-hand-dom_pair"/>
</dbReference>
<dbReference type="SMART" id="SM00220">
    <property type="entry name" value="S_TKc"/>
    <property type="match status" value="1"/>
</dbReference>
<evidence type="ECO:0000259" key="8">
    <source>
        <dbReference type="PROSITE" id="PS50222"/>
    </source>
</evidence>
<dbReference type="GO" id="GO:0005509">
    <property type="term" value="F:calcium ion binding"/>
    <property type="evidence" value="ECO:0007669"/>
    <property type="project" value="InterPro"/>
</dbReference>
<evidence type="ECO:0000256" key="5">
    <source>
        <dbReference type="ARBA" id="ARBA00022837"/>
    </source>
</evidence>
<dbReference type="PROSITE" id="PS50011">
    <property type="entry name" value="PROTEIN_KINASE_DOM"/>
    <property type="match status" value="1"/>
</dbReference>
<dbReference type="PROSITE" id="PS50222">
    <property type="entry name" value="EF_HAND_2"/>
    <property type="match status" value="2"/>
</dbReference>
<dbReference type="Pfam" id="PF00069">
    <property type="entry name" value="Pkinase"/>
    <property type="match status" value="1"/>
</dbReference>
<sequence>MELCSGGSVADRILADGACSERDAARMVRALLEALAYAHDLGVVHRDVKIDNCLLVFNSPESPIKLVDWGYAAFLEPGGKLHKLCGTCYYLAPEVLAGCYDEKADVWSAGVTLYALLAGRLPFQGGSQAEVMQAIRSEETGLPDMTGEPWAGVGEAAKAAVAAMLTRDPARRPSAREMLAHPWLAAEGGGATAAAAAAEPELLHRIEAFSQMERLKQHAALYIARHLPSDQIRGLAVLFESLHAAGRTVIDAAALREALAARGGAALPGDGELSALLDAADLHGLGGLDLAEFLAAALHSSRLGEEANMLAAFKHFVRNGDGVITAPELAAALAEGSPGCAQPPSLEEAAAIIAAVDGDGDGTVDWKEFKRMMRADHPIGACAAAARISLDRHSSCGYYDLY</sequence>
<evidence type="ECO:0000256" key="1">
    <source>
        <dbReference type="ARBA" id="ARBA00022527"/>
    </source>
</evidence>
<dbReference type="SUPFAM" id="SSF56112">
    <property type="entry name" value="Protein kinase-like (PK-like)"/>
    <property type="match status" value="1"/>
</dbReference>
<dbReference type="SMART" id="SM00054">
    <property type="entry name" value="EFh"/>
    <property type="match status" value="2"/>
</dbReference>
<name>A0A2V0PBL1_9CHLO</name>
<dbReference type="Pfam" id="PF13499">
    <property type="entry name" value="EF-hand_7"/>
    <property type="match status" value="1"/>
</dbReference>
<evidence type="ECO:0000259" key="7">
    <source>
        <dbReference type="PROSITE" id="PS50011"/>
    </source>
</evidence>
<dbReference type="InterPro" id="IPR018247">
    <property type="entry name" value="EF_Hand_1_Ca_BS"/>
</dbReference>
<dbReference type="STRING" id="307507.A0A2V0PBL1"/>
<dbReference type="GO" id="GO:0005524">
    <property type="term" value="F:ATP binding"/>
    <property type="evidence" value="ECO:0007669"/>
    <property type="project" value="UniProtKB-KW"/>
</dbReference>
<evidence type="ECO:0000256" key="4">
    <source>
        <dbReference type="ARBA" id="ARBA00022777"/>
    </source>
</evidence>
<comment type="caution">
    <text evidence="9">The sequence shown here is derived from an EMBL/GenBank/DDBJ whole genome shotgun (WGS) entry which is preliminary data.</text>
</comment>
<dbReference type="AlphaFoldDB" id="A0A2V0PBL1"/>
<keyword evidence="1" id="KW-0723">Serine/threonine-protein kinase</keyword>
<dbReference type="SUPFAM" id="SSF47473">
    <property type="entry name" value="EF-hand"/>
    <property type="match status" value="1"/>
</dbReference>
<reference evidence="9 10" key="1">
    <citation type="journal article" date="2018" name="Sci. Rep.">
        <title>Raphidocelis subcapitata (=Pseudokirchneriella subcapitata) provides an insight into genome evolution and environmental adaptations in the Sphaeropleales.</title>
        <authorList>
            <person name="Suzuki S."/>
            <person name="Yamaguchi H."/>
            <person name="Nakajima N."/>
            <person name="Kawachi M."/>
        </authorList>
    </citation>
    <scope>NUCLEOTIDE SEQUENCE [LARGE SCALE GENOMIC DNA]</scope>
    <source>
        <strain evidence="9 10">NIES-35</strain>
    </source>
</reference>
<evidence type="ECO:0000313" key="10">
    <source>
        <dbReference type="Proteomes" id="UP000247498"/>
    </source>
</evidence>
<evidence type="ECO:0000256" key="6">
    <source>
        <dbReference type="ARBA" id="ARBA00022840"/>
    </source>
</evidence>
<dbReference type="EMBL" id="BDRX01000095">
    <property type="protein sequence ID" value="GBF97248.1"/>
    <property type="molecule type" value="Genomic_DNA"/>
</dbReference>
<protein>
    <submittedName>
        <fullName evidence="9">Calcium-dependent kinase</fullName>
    </submittedName>
</protein>
<dbReference type="OrthoDB" id="40902at2759"/>
<keyword evidence="3" id="KW-0547">Nucleotide-binding</keyword>
<gene>
    <name evidence="9" type="ORF">Rsub_09939</name>
</gene>
<dbReference type="InterPro" id="IPR011009">
    <property type="entry name" value="Kinase-like_dom_sf"/>
</dbReference>
<dbReference type="GO" id="GO:0004674">
    <property type="term" value="F:protein serine/threonine kinase activity"/>
    <property type="evidence" value="ECO:0007669"/>
    <property type="project" value="UniProtKB-KW"/>
</dbReference>
<keyword evidence="2" id="KW-0808">Transferase</keyword>
<keyword evidence="4 9" id="KW-0418">Kinase</keyword>
<feature type="domain" description="EF-hand" evidence="8">
    <location>
        <begin position="304"/>
        <end position="339"/>
    </location>
</feature>
<feature type="domain" description="EF-hand" evidence="8">
    <location>
        <begin position="344"/>
        <end position="379"/>
    </location>
</feature>
<dbReference type="PROSITE" id="PS00108">
    <property type="entry name" value="PROTEIN_KINASE_ST"/>
    <property type="match status" value="1"/>
</dbReference>
<keyword evidence="6" id="KW-0067">ATP-binding</keyword>
<dbReference type="Gene3D" id="1.10.510.10">
    <property type="entry name" value="Transferase(Phosphotransferase) domain 1"/>
    <property type="match status" value="1"/>
</dbReference>
<dbReference type="PANTHER" id="PTHR24349">
    <property type="entry name" value="SERINE/THREONINE-PROTEIN KINASE"/>
    <property type="match status" value="1"/>
</dbReference>
<dbReference type="Proteomes" id="UP000247498">
    <property type="component" value="Unassembled WGS sequence"/>
</dbReference>
<feature type="domain" description="Protein kinase" evidence="7">
    <location>
        <begin position="1"/>
        <end position="184"/>
    </location>
</feature>
<dbReference type="InterPro" id="IPR008271">
    <property type="entry name" value="Ser/Thr_kinase_AS"/>
</dbReference>
<keyword evidence="10" id="KW-1185">Reference proteome</keyword>
<dbReference type="Pfam" id="PF13833">
    <property type="entry name" value="EF-hand_8"/>
    <property type="match status" value="1"/>
</dbReference>
<organism evidence="9 10">
    <name type="scientific">Raphidocelis subcapitata</name>
    <dbReference type="NCBI Taxonomy" id="307507"/>
    <lineage>
        <taxon>Eukaryota</taxon>
        <taxon>Viridiplantae</taxon>
        <taxon>Chlorophyta</taxon>
        <taxon>core chlorophytes</taxon>
        <taxon>Chlorophyceae</taxon>
        <taxon>CS clade</taxon>
        <taxon>Sphaeropleales</taxon>
        <taxon>Selenastraceae</taxon>
        <taxon>Raphidocelis</taxon>
    </lineage>
</organism>